<dbReference type="InterPro" id="IPR012677">
    <property type="entry name" value="Nucleotide-bd_a/b_plait_sf"/>
</dbReference>
<dbReference type="SMART" id="SM00360">
    <property type="entry name" value="RRM"/>
    <property type="match status" value="1"/>
</dbReference>
<dbReference type="Gene3D" id="3.30.70.330">
    <property type="match status" value="1"/>
</dbReference>
<comment type="caution">
    <text evidence="5">The sequence shown here is derived from an EMBL/GenBank/DDBJ whole genome shotgun (WGS) entry which is preliminary data.</text>
</comment>
<dbReference type="Proteomes" id="UP001367508">
    <property type="component" value="Unassembled WGS sequence"/>
</dbReference>
<dbReference type="AlphaFoldDB" id="A0AAN9PR27"/>
<proteinExistence type="predicted"/>
<protein>
    <recommendedName>
        <fullName evidence="4">RRM domain-containing protein</fullName>
    </recommendedName>
</protein>
<feature type="domain" description="RRM" evidence="4">
    <location>
        <begin position="75"/>
        <end position="150"/>
    </location>
</feature>
<dbReference type="SUPFAM" id="SSF54928">
    <property type="entry name" value="RNA-binding domain, RBD"/>
    <property type="match status" value="1"/>
</dbReference>
<keyword evidence="1 2" id="KW-0694">RNA-binding</keyword>
<dbReference type="GO" id="GO:0005634">
    <property type="term" value="C:nucleus"/>
    <property type="evidence" value="ECO:0007669"/>
    <property type="project" value="TreeGrafter"/>
</dbReference>
<reference evidence="5 6" key="1">
    <citation type="submission" date="2024-01" db="EMBL/GenBank/DDBJ databases">
        <title>The genomes of 5 underutilized Papilionoideae crops provide insights into root nodulation and disease resistanc.</title>
        <authorList>
            <person name="Jiang F."/>
        </authorList>
    </citation>
    <scope>NUCLEOTIDE SEQUENCE [LARGE SCALE GENOMIC DNA]</scope>
    <source>
        <strain evidence="5">LVBAO_FW01</strain>
        <tissue evidence="5">Leaves</tissue>
    </source>
</reference>
<dbReference type="Pfam" id="PF00076">
    <property type="entry name" value="RRM_1"/>
    <property type="match status" value="1"/>
</dbReference>
<dbReference type="InterPro" id="IPR050886">
    <property type="entry name" value="RNA-binding_reg"/>
</dbReference>
<evidence type="ECO:0000256" key="1">
    <source>
        <dbReference type="ARBA" id="ARBA00022884"/>
    </source>
</evidence>
<evidence type="ECO:0000256" key="3">
    <source>
        <dbReference type="SAM" id="MobiDB-lite"/>
    </source>
</evidence>
<dbReference type="PANTHER" id="PTHR48024">
    <property type="entry name" value="GEO13361P1-RELATED"/>
    <property type="match status" value="1"/>
</dbReference>
<sequence>MSVLTISQTSDIGSKIELNLYSNSFSYSLTLTTMSRKRDKPYFSGHVPSAATKRRRPLPEPTEKDRPTTRQAPPSAVVVMGLPQDCSVLDLKSRFEIYGTISRIRIDRDAVGYITYRSKDSADAAIAAGRDPSFEITVNSKKVQVLWATDPLAMWREGVGNNKDKGSMSKLVRAEVPLSKHGRGNKLASAIGNTKRSEDSSSSSVLEVPFRGREIVAYDDIL</sequence>
<dbReference type="GO" id="GO:0005739">
    <property type="term" value="C:mitochondrion"/>
    <property type="evidence" value="ECO:0007669"/>
    <property type="project" value="TreeGrafter"/>
</dbReference>
<gene>
    <name evidence="5" type="ORF">VNO77_39953</name>
</gene>
<evidence type="ECO:0000256" key="2">
    <source>
        <dbReference type="PROSITE-ProRule" id="PRU00176"/>
    </source>
</evidence>
<dbReference type="PANTHER" id="PTHR48024:SF48">
    <property type="entry name" value="RRM DOMAIN-CONTAINING PROTEIN"/>
    <property type="match status" value="1"/>
</dbReference>
<name>A0AAN9PR27_CANGL</name>
<evidence type="ECO:0000313" key="5">
    <source>
        <dbReference type="EMBL" id="KAK7307144.1"/>
    </source>
</evidence>
<organism evidence="5 6">
    <name type="scientific">Canavalia gladiata</name>
    <name type="common">Sword bean</name>
    <name type="synonym">Dolichos gladiatus</name>
    <dbReference type="NCBI Taxonomy" id="3824"/>
    <lineage>
        <taxon>Eukaryota</taxon>
        <taxon>Viridiplantae</taxon>
        <taxon>Streptophyta</taxon>
        <taxon>Embryophyta</taxon>
        <taxon>Tracheophyta</taxon>
        <taxon>Spermatophyta</taxon>
        <taxon>Magnoliopsida</taxon>
        <taxon>eudicotyledons</taxon>
        <taxon>Gunneridae</taxon>
        <taxon>Pentapetalae</taxon>
        <taxon>rosids</taxon>
        <taxon>fabids</taxon>
        <taxon>Fabales</taxon>
        <taxon>Fabaceae</taxon>
        <taxon>Papilionoideae</taxon>
        <taxon>50 kb inversion clade</taxon>
        <taxon>NPAAA clade</taxon>
        <taxon>indigoferoid/millettioid clade</taxon>
        <taxon>Phaseoleae</taxon>
        <taxon>Canavalia</taxon>
    </lineage>
</organism>
<dbReference type="EMBL" id="JAYMYQ010000010">
    <property type="protein sequence ID" value="KAK7307144.1"/>
    <property type="molecule type" value="Genomic_DNA"/>
</dbReference>
<feature type="region of interest" description="Disordered" evidence="3">
    <location>
        <begin position="40"/>
        <end position="74"/>
    </location>
</feature>
<accession>A0AAN9PR27</accession>
<dbReference type="InterPro" id="IPR000504">
    <property type="entry name" value="RRM_dom"/>
</dbReference>
<feature type="compositionally biased region" description="Basic and acidic residues" evidence="3">
    <location>
        <begin position="57"/>
        <end position="68"/>
    </location>
</feature>
<dbReference type="GO" id="GO:0003723">
    <property type="term" value="F:RNA binding"/>
    <property type="evidence" value="ECO:0007669"/>
    <property type="project" value="UniProtKB-UniRule"/>
</dbReference>
<dbReference type="CDD" id="cd00590">
    <property type="entry name" value="RRM_SF"/>
    <property type="match status" value="1"/>
</dbReference>
<dbReference type="PROSITE" id="PS50102">
    <property type="entry name" value="RRM"/>
    <property type="match status" value="1"/>
</dbReference>
<evidence type="ECO:0000259" key="4">
    <source>
        <dbReference type="PROSITE" id="PS50102"/>
    </source>
</evidence>
<evidence type="ECO:0000313" key="6">
    <source>
        <dbReference type="Proteomes" id="UP001367508"/>
    </source>
</evidence>
<keyword evidence="6" id="KW-1185">Reference proteome</keyword>
<dbReference type="InterPro" id="IPR035979">
    <property type="entry name" value="RBD_domain_sf"/>
</dbReference>